<dbReference type="FunFam" id="3.40.30.10:FF:000245">
    <property type="entry name" value="Thioredoxin"/>
    <property type="match status" value="1"/>
</dbReference>
<dbReference type="EMBL" id="JANBUM010000105">
    <property type="protein sequence ID" value="KAJ2784757.1"/>
    <property type="molecule type" value="Genomic_DNA"/>
</dbReference>
<dbReference type="InterPro" id="IPR036249">
    <property type="entry name" value="Thioredoxin-like_sf"/>
</dbReference>
<organism evidence="3 4">
    <name type="scientific">Coemansia interrupta</name>
    <dbReference type="NCBI Taxonomy" id="1126814"/>
    <lineage>
        <taxon>Eukaryota</taxon>
        <taxon>Fungi</taxon>
        <taxon>Fungi incertae sedis</taxon>
        <taxon>Zoopagomycota</taxon>
        <taxon>Kickxellomycotina</taxon>
        <taxon>Kickxellomycetes</taxon>
        <taxon>Kickxellales</taxon>
        <taxon>Kickxellaceae</taxon>
        <taxon>Coemansia</taxon>
    </lineage>
</organism>
<evidence type="ECO:0000259" key="2">
    <source>
        <dbReference type="PROSITE" id="PS51352"/>
    </source>
</evidence>
<dbReference type="SUPFAM" id="SSF52833">
    <property type="entry name" value="Thioredoxin-like"/>
    <property type="match status" value="1"/>
</dbReference>
<dbReference type="AlphaFoldDB" id="A0A9W8HN15"/>
<reference evidence="3" key="1">
    <citation type="submission" date="2022-07" db="EMBL/GenBank/DDBJ databases">
        <title>Phylogenomic reconstructions and comparative analyses of Kickxellomycotina fungi.</title>
        <authorList>
            <person name="Reynolds N.K."/>
            <person name="Stajich J.E."/>
            <person name="Barry K."/>
            <person name="Grigoriev I.V."/>
            <person name="Crous P."/>
            <person name="Smith M.E."/>
        </authorList>
    </citation>
    <scope>NUCLEOTIDE SEQUENCE</scope>
    <source>
        <strain evidence="3">BCRC 34489</strain>
    </source>
</reference>
<dbReference type="Gene3D" id="3.40.30.10">
    <property type="entry name" value="Glutaredoxin"/>
    <property type="match status" value="1"/>
</dbReference>
<evidence type="ECO:0000256" key="1">
    <source>
        <dbReference type="ARBA" id="ARBA00023157"/>
    </source>
</evidence>
<dbReference type="Pfam" id="PF00085">
    <property type="entry name" value="Thioredoxin"/>
    <property type="match status" value="1"/>
</dbReference>
<dbReference type="PROSITE" id="PS51352">
    <property type="entry name" value="THIOREDOXIN_2"/>
    <property type="match status" value="1"/>
</dbReference>
<dbReference type="PRINTS" id="PR00421">
    <property type="entry name" value="THIOREDOXIN"/>
</dbReference>
<name>A0A9W8HN15_9FUNG</name>
<dbReference type="OrthoDB" id="2121326at2759"/>
<evidence type="ECO:0000313" key="3">
    <source>
        <dbReference type="EMBL" id="KAJ2784757.1"/>
    </source>
</evidence>
<dbReference type="Proteomes" id="UP001140172">
    <property type="component" value="Unassembled WGS sequence"/>
</dbReference>
<gene>
    <name evidence="3" type="primary">TRX3</name>
    <name evidence="3" type="ORF">GGI15_002155</name>
</gene>
<dbReference type="InterPro" id="IPR013766">
    <property type="entry name" value="Thioredoxin_domain"/>
</dbReference>
<keyword evidence="1" id="KW-1015">Disulfide bond</keyword>
<protein>
    <submittedName>
        <fullName evidence="3">Mitochondrial thioredoxin</fullName>
    </submittedName>
</protein>
<proteinExistence type="predicted"/>
<feature type="domain" description="Thioredoxin" evidence="2">
    <location>
        <begin position="1"/>
        <end position="105"/>
    </location>
</feature>
<dbReference type="PANTHER" id="PTHR46115">
    <property type="entry name" value="THIOREDOXIN-LIKE PROTEIN 1"/>
    <property type="match status" value="1"/>
</dbReference>
<accession>A0A9W8HN15</accession>
<keyword evidence="4" id="KW-1185">Reference proteome</keyword>
<dbReference type="CDD" id="cd02947">
    <property type="entry name" value="TRX_family"/>
    <property type="match status" value="1"/>
</dbReference>
<evidence type="ECO:0000313" key="4">
    <source>
        <dbReference type="Proteomes" id="UP001140172"/>
    </source>
</evidence>
<comment type="caution">
    <text evidence="3">The sequence shown here is derived from an EMBL/GenBank/DDBJ whole genome shotgun (WGS) entry which is preliminary data.</text>
</comment>
<sequence>MPVLSVTTIDEFKALIKENPKAVADFYASWCSACKTMTPVFEDLSNKYPDVTFISVDVDDGEDLAHEQGITAMPTFKLFDNGEMIEEIVGAKKPALLTAMTKLAQPPAPVSTDINVSAATTA</sequence>